<reference evidence="1" key="1">
    <citation type="journal article" date="2015" name="Nature">
        <title>Complex archaea that bridge the gap between prokaryotes and eukaryotes.</title>
        <authorList>
            <person name="Spang A."/>
            <person name="Saw J.H."/>
            <person name="Jorgensen S.L."/>
            <person name="Zaremba-Niedzwiedzka K."/>
            <person name="Martijn J."/>
            <person name="Lind A.E."/>
            <person name="van Eijk R."/>
            <person name="Schleper C."/>
            <person name="Guy L."/>
            <person name="Ettema T.J."/>
        </authorList>
    </citation>
    <scope>NUCLEOTIDE SEQUENCE</scope>
</reference>
<proteinExistence type="predicted"/>
<comment type="caution">
    <text evidence="1">The sequence shown here is derived from an EMBL/GenBank/DDBJ whole genome shotgun (WGS) entry which is preliminary data.</text>
</comment>
<sequence length="110" mass="12617">MKKEPLKGKKWYLQTEGNEEIKVISERAKQIGILNNSEPLFSVFDLMSAVEFAKSKNKVYWLCNTCKLMWIGKTVPDDICACGNDLESNSTKRRIITIQNLDNSFPDLKD</sequence>
<organism evidence="1">
    <name type="scientific">marine sediment metagenome</name>
    <dbReference type="NCBI Taxonomy" id="412755"/>
    <lineage>
        <taxon>unclassified sequences</taxon>
        <taxon>metagenomes</taxon>
        <taxon>ecological metagenomes</taxon>
    </lineage>
</organism>
<protein>
    <submittedName>
        <fullName evidence="1">Uncharacterized protein</fullName>
    </submittedName>
</protein>
<dbReference type="AlphaFoldDB" id="A0A0F9PLI6"/>
<gene>
    <name evidence="1" type="ORF">LCGC14_0884740</name>
</gene>
<accession>A0A0F9PLI6</accession>
<name>A0A0F9PLI6_9ZZZZ</name>
<evidence type="ECO:0000313" key="1">
    <source>
        <dbReference type="EMBL" id="KKN25442.1"/>
    </source>
</evidence>
<dbReference type="EMBL" id="LAZR01002802">
    <property type="protein sequence ID" value="KKN25442.1"/>
    <property type="molecule type" value="Genomic_DNA"/>
</dbReference>